<evidence type="ECO:0000256" key="1">
    <source>
        <dbReference type="SAM" id="Coils"/>
    </source>
</evidence>
<organism evidence="2 3">
    <name type="scientific">Cetobacterium somerae ATCC BAA-474</name>
    <dbReference type="NCBI Taxonomy" id="1319815"/>
    <lineage>
        <taxon>Bacteria</taxon>
        <taxon>Fusobacteriati</taxon>
        <taxon>Fusobacteriota</taxon>
        <taxon>Fusobacteriia</taxon>
        <taxon>Fusobacteriales</taxon>
        <taxon>Fusobacteriaceae</taxon>
        <taxon>Cetobacterium</taxon>
    </lineage>
</organism>
<comment type="caution">
    <text evidence="2">The sequence shown here is derived from an EMBL/GenBank/DDBJ whole genome shotgun (WGS) entry which is preliminary data.</text>
</comment>
<proteinExistence type="predicted"/>
<gene>
    <name evidence="2" type="ORF">HMPREF0202_00672</name>
</gene>
<reference evidence="2 3" key="1">
    <citation type="submission" date="2013-08" db="EMBL/GenBank/DDBJ databases">
        <authorList>
            <person name="Weinstock G."/>
            <person name="Sodergren E."/>
            <person name="Wylie T."/>
            <person name="Fulton L."/>
            <person name="Fulton R."/>
            <person name="Fronick C."/>
            <person name="O'Laughlin M."/>
            <person name="Godfrey J."/>
            <person name="Miner T."/>
            <person name="Herter B."/>
            <person name="Appelbaum E."/>
            <person name="Cordes M."/>
            <person name="Lek S."/>
            <person name="Wollam A."/>
            <person name="Pepin K.H."/>
            <person name="Palsikar V.B."/>
            <person name="Mitreva M."/>
            <person name="Wilson R.K."/>
        </authorList>
    </citation>
    <scope>NUCLEOTIDE SEQUENCE [LARGE SCALE GENOMIC DNA]</scope>
    <source>
        <strain evidence="2 3">ATCC BAA-474</strain>
    </source>
</reference>
<keyword evidence="1" id="KW-0175">Coiled coil</keyword>
<feature type="coiled-coil region" evidence="1">
    <location>
        <begin position="12"/>
        <end position="46"/>
    </location>
</feature>
<name>U7VCF1_9FUSO</name>
<evidence type="ECO:0000313" key="2">
    <source>
        <dbReference type="EMBL" id="ERT69402.1"/>
    </source>
</evidence>
<protein>
    <submittedName>
        <fullName evidence="2">Uncharacterized protein</fullName>
    </submittedName>
</protein>
<dbReference type="AlphaFoldDB" id="U7VCF1"/>
<keyword evidence="3" id="KW-1185">Reference proteome</keyword>
<dbReference type="Proteomes" id="UP000017081">
    <property type="component" value="Unassembled WGS sequence"/>
</dbReference>
<evidence type="ECO:0000313" key="3">
    <source>
        <dbReference type="Proteomes" id="UP000017081"/>
    </source>
</evidence>
<dbReference type="STRING" id="1319815.HMPREF0202_00672"/>
<dbReference type="EMBL" id="AXZF01000026">
    <property type="protein sequence ID" value="ERT69402.1"/>
    <property type="molecule type" value="Genomic_DNA"/>
</dbReference>
<dbReference type="HOGENOM" id="CLU_1783416_0_0_0"/>
<accession>U7VCF1</accession>
<sequence>MKGDSMFFNKKNKELKKEVANLTAINKEYEEKCEYYQEKYLQIKTEYVEALKRNENFNNAFRESFSELSSKLISVEITLSKLEEKNKEFSKTEILVRKFQELEGDLIKLSREIGRLSTFLEKHTNFNKETSTYQANLEKSYRMFK</sequence>